<feature type="domain" description="Thioredoxin" evidence="2">
    <location>
        <begin position="6"/>
        <end position="158"/>
    </location>
</feature>
<dbReference type="AlphaFoldDB" id="A0A8J3G758"/>
<reference evidence="3 4" key="1">
    <citation type="journal article" date="2014" name="Int. J. Syst. Evol. Microbiol.">
        <title>Complete genome sequence of Corynebacterium casei LMG S-19264T (=DSM 44701T), isolated from a smear-ripened cheese.</title>
        <authorList>
            <consortium name="US DOE Joint Genome Institute (JGI-PGF)"/>
            <person name="Walter F."/>
            <person name="Albersmeier A."/>
            <person name="Kalinowski J."/>
            <person name="Ruckert C."/>
        </authorList>
    </citation>
    <scope>NUCLEOTIDE SEQUENCE [LARGE SCALE GENOMIC DNA]</scope>
    <source>
        <strain evidence="3 4">KCTC 12866</strain>
    </source>
</reference>
<protein>
    <recommendedName>
        <fullName evidence="2">Thioredoxin domain-containing protein</fullName>
    </recommendedName>
</protein>
<dbReference type="InterPro" id="IPR000866">
    <property type="entry name" value="AhpC/TSA"/>
</dbReference>
<gene>
    <name evidence="3" type="ORF">GCM10007390_02060</name>
</gene>
<dbReference type="GO" id="GO:0016209">
    <property type="term" value="F:antioxidant activity"/>
    <property type="evidence" value="ECO:0007669"/>
    <property type="project" value="InterPro"/>
</dbReference>
<dbReference type="RefSeq" id="WP_189562502.1">
    <property type="nucleotide sequence ID" value="NZ_BMXF01000001.1"/>
</dbReference>
<dbReference type="PROSITE" id="PS00194">
    <property type="entry name" value="THIOREDOXIN_1"/>
    <property type="match status" value="1"/>
</dbReference>
<sequence length="159" mass="18698">MEKTQRKEKNIVAKLKAPTVLEVKWSVLEKLLNSNTDTTYIVNFWATWCGPCVKELPCFEELNRNYASQKVRIVLVSMDFVDDMEDRVVPMVERMKLKNTVWLLNEPDANSWIERVDANWSGALPATLIINTKQQKRVFYEKSLDYETLNRKLSYFVDE</sequence>
<keyword evidence="1" id="KW-0676">Redox-active center</keyword>
<dbReference type="Proteomes" id="UP000598271">
    <property type="component" value="Unassembled WGS sequence"/>
</dbReference>
<comment type="caution">
    <text evidence="3">The sequence shown here is derived from an EMBL/GenBank/DDBJ whole genome shotgun (WGS) entry which is preliminary data.</text>
</comment>
<dbReference type="EMBL" id="BMXF01000001">
    <property type="protein sequence ID" value="GHB52967.1"/>
    <property type="molecule type" value="Genomic_DNA"/>
</dbReference>
<evidence type="ECO:0000259" key="2">
    <source>
        <dbReference type="PROSITE" id="PS51352"/>
    </source>
</evidence>
<dbReference type="PANTHER" id="PTHR42852">
    <property type="entry name" value="THIOL:DISULFIDE INTERCHANGE PROTEIN DSBE"/>
    <property type="match status" value="1"/>
</dbReference>
<evidence type="ECO:0000313" key="3">
    <source>
        <dbReference type="EMBL" id="GHB52967.1"/>
    </source>
</evidence>
<evidence type="ECO:0000256" key="1">
    <source>
        <dbReference type="ARBA" id="ARBA00023284"/>
    </source>
</evidence>
<dbReference type="PROSITE" id="PS51352">
    <property type="entry name" value="THIOREDOXIN_2"/>
    <property type="match status" value="1"/>
</dbReference>
<proteinExistence type="predicted"/>
<dbReference type="InterPro" id="IPR036249">
    <property type="entry name" value="Thioredoxin-like_sf"/>
</dbReference>
<dbReference type="InterPro" id="IPR050553">
    <property type="entry name" value="Thioredoxin_ResA/DsbE_sf"/>
</dbReference>
<dbReference type="GO" id="GO:0016491">
    <property type="term" value="F:oxidoreductase activity"/>
    <property type="evidence" value="ECO:0007669"/>
    <property type="project" value="InterPro"/>
</dbReference>
<dbReference type="InterPro" id="IPR013766">
    <property type="entry name" value="Thioredoxin_domain"/>
</dbReference>
<dbReference type="Pfam" id="PF00578">
    <property type="entry name" value="AhpC-TSA"/>
    <property type="match status" value="1"/>
</dbReference>
<dbReference type="InterPro" id="IPR017937">
    <property type="entry name" value="Thioredoxin_CS"/>
</dbReference>
<evidence type="ECO:0000313" key="4">
    <source>
        <dbReference type="Proteomes" id="UP000598271"/>
    </source>
</evidence>
<dbReference type="SUPFAM" id="SSF52833">
    <property type="entry name" value="Thioredoxin-like"/>
    <property type="match status" value="1"/>
</dbReference>
<keyword evidence="4" id="KW-1185">Reference proteome</keyword>
<organism evidence="3 4">
    <name type="scientific">Persicitalea jodogahamensis</name>
    <dbReference type="NCBI Taxonomy" id="402147"/>
    <lineage>
        <taxon>Bacteria</taxon>
        <taxon>Pseudomonadati</taxon>
        <taxon>Bacteroidota</taxon>
        <taxon>Cytophagia</taxon>
        <taxon>Cytophagales</taxon>
        <taxon>Spirosomataceae</taxon>
        <taxon>Persicitalea</taxon>
    </lineage>
</organism>
<name>A0A8J3G758_9BACT</name>
<dbReference type="PANTHER" id="PTHR42852:SF13">
    <property type="entry name" value="PROTEIN DIPZ"/>
    <property type="match status" value="1"/>
</dbReference>
<dbReference type="Gene3D" id="3.40.30.10">
    <property type="entry name" value="Glutaredoxin"/>
    <property type="match status" value="1"/>
</dbReference>
<dbReference type="CDD" id="cd02966">
    <property type="entry name" value="TlpA_like_family"/>
    <property type="match status" value="1"/>
</dbReference>
<accession>A0A8J3G758</accession>